<proteinExistence type="inferred from homology"/>
<dbReference type="CDD" id="cd08414">
    <property type="entry name" value="PBP2_LTTR_aromatics_like"/>
    <property type="match status" value="1"/>
</dbReference>
<keyword evidence="3" id="KW-0238">DNA-binding</keyword>
<dbReference type="EMBL" id="JAAKZY010000014">
    <property type="protein sequence ID" value="NGO07346.1"/>
    <property type="molecule type" value="Genomic_DNA"/>
</dbReference>
<dbReference type="GO" id="GO:0003677">
    <property type="term" value="F:DNA binding"/>
    <property type="evidence" value="ECO:0007669"/>
    <property type="project" value="UniProtKB-KW"/>
</dbReference>
<dbReference type="PRINTS" id="PR00039">
    <property type="entry name" value="HTHLYSR"/>
</dbReference>
<protein>
    <submittedName>
        <fullName evidence="6">LysR family transcriptional regulator</fullName>
    </submittedName>
</protein>
<dbReference type="PROSITE" id="PS50931">
    <property type="entry name" value="HTH_LYSR"/>
    <property type="match status" value="1"/>
</dbReference>
<dbReference type="GO" id="GO:0032993">
    <property type="term" value="C:protein-DNA complex"/>
    <property type="evidence" value="ECO:0007669"/>
    <property type="project" value="TreeGrafter"/>
</dbReference>
<evidence type="ECO:0000256" key="3">
    <source>
        <dbReference type="ARBA" id="ARBA00023125"/>
    </source>
</evidence>
<comment type="caution">
    <text evidence="6">The sequence shown here is derived from an EMBL/GenBank/DDBJ whole genome shotgun (WGS) entry which is preliminary data.</text>
</comment>
<keyword evidence="4" id="KW-0804">Transcription</keyword>
<dbReference type="InterPro" id="IPR000847">
    <property type="entry name" value="LysR_HTH_N"/>
</dbReference>
<dbReference type="InterPro" id="IPR036388">
    <property type="entry name" value="WH-like_DNA-bd_sf"/>
</dbReference>
<evidence type="ECO:0000256" key="2">
    <source>
        <dbReference type="ARBA" id="ARBA00023015"/>
    </source>
</evidence>
<evidence type="ECO:0000256" key="4">
    <source>
        <dbReference type="ARBA" id="ARBA00023163"/>
    </source>
</evidence>
<dbReference type="FunFam" id="1.10.10.10:FF:000001">
    <property type="entry name" value="LysR family transcriptional regulator"/>
    <property type="match status" value="1"/>
</dbReference>
<keyword evidence="7" id="KW-1185">Reference proteome</keyword>
<dbReference type="GO" id="GO:0003700">
    <property type="term" value="F:DNA-binding transcription factor activity"/>
    <property type="evidence" value="ECO:0007669"/>
    <property type="project" value="InterPro"/>
</dbReference>
<sequence>MELRQLRYFVAVAEELHFSRAAERLGIAQPALSQQIQRLEAGLGVELLIRNRRRVALSPAGAAFLREARETLTRADRAARTARRTAAGELGQLTLGFVGSATDELLPRALPVLRARYPDLRLVLREMTSAEQVAALGRGELDLGLLRPPSPPVQGLRIRLVVREPLVAALPEGHPLAGRERLTPADLRGEPFVLFPREKGAWLHDLITGYCRGRGGSHPRVVQEAVMMQTITALVAAGTGLALVPASQQAITRAGLVFRPLADPPLVDLAAAWPETPHSPACLAALDILCSA</sequence>
<evidence type="ECO:0000256" key="1">
    <source>
        <dbReference type="ARBA" id="ARBA00009437"/>
    </source>
</evidence>
<dbReference type="InterPro" id="IPR005119">
    <property type="entry name" value="LysR_subst-bd"/>
</dbReference>
<dbReference type="PANTHER" id="PTHR30346">
    <property type="entry name" value="TRANSCRIPTIONAL DUAL REGULATOR HCAR-RELATED"/>
    <property type="match status" value="1"/>
</dbReference>
<evidence type="ECO:0000259" key="5">
    <source>
        <dbReference type="PROSITE" id="PS50931"/>
    </source>
</evidence>
<dbReference type="AlphaFoldDB" id="A0A6G4V034"/>
<dbReference type="Pfam" id="PF00126">
    <property type="entry name" value="HTH_1"/>
    <property type="match status" value="1"/>
</dbReference>
<reference evidence="6 7" key="1">
    <citation type="submission" date="2020-02" db="EMBL/GenBank/DDBJ databases">
        <title>Whole-genome analyses of novel actinobacteria.</title>
        <authorList>
            <person name="Sahin N."/>
            <person name="Gencbay T."/>
        </authorList>
    </citation>
    <scope>NUCLEOTIDE SEQUENCE [LARGE SCALE GENOMIC DNA]</scope>
    <source>
        <strain evidence="6 7">HC44</strain>
    </source>
</reference>
<dbReference type="SUPFAM" id="SSF53850">
    <property type="entry name" value="Periplasmic binding protein-like II"/>
    <property type="match status" value="1"/>
</dbReference>
<dbReference type="PANTHER" id="PTHR30346:SF0">
    <property type="entry name" value="HCA OPERON TRANSCRIPTIONAL ACTIVATOR HCAR"/>
    <property type="match status" value="1"/>
</dbReference>
<dbReference type="Proteomes" id="UP000472335">
    <property type="component" value="Unassembled WGS sequence"/>
</dbReference>
<evidence type="ECO:0000313" key="7">
    <source>
        <dbReference type="Proteomes" id="UP000472335"/>
    </source>
</evidence>
<accession>A0A6G4V034</accession>
<feature type="domain" description="HTH lysR-type" evidence="5">
    <location>
        <begin position="1"/>
        <end position="58"/>
    </location>
</feature>
<dbReference type="SUPFAM" id="SSF46785">
    <property type="entry name" value="Winged helix' DNA-binding domain"/>
    <property type="match status" value="1"/>
</dbReference>
<evidence type="ECO:0000313" key="6">
    <source>
        <dbReference type="EMBL" id="NGO07346.1"/>
    </source>
</evidence>
<dbReference type="RefSeq" id="WP_165255615.1">
    <property type="nucleotide sequence ID" value="NZ_JAAKZY010000014.1"/>
</dbReference>
<comment type="similarity">
    <text evidence="1">Belongs to the LysR transcriptional regulatory family.</text>
</comment>
<name>A0A6G4V034_9ACTN</name>
<dbReference type="InterPro" id="IPR036390">
    <property type="entry name" value="WH_DNA-bd_sf"/>
</dbReference>
<dbReference type="Gene3D" id="1.10.10.10">
    <property type="entry name" value="Winged helix-like DNA-binding domain superfamily/Winged helix DNA-binding domain"/>
    <property type="match status" value="1"/>
</dbReference>
<dbReference type="Pfam" id="PF03466">
    <property type="entry name" value="LysR_substrate"/>
    <property type="match status" value="1"/>
</dbReference>
<keyword evidence="2" id="KW-0805">Transcription regulation</keyword>
<gene>
    <name evidence="6" type="ORF">G5C60_06700</name>
</gene>
<dbReference type="Gene3D" id="3.40.190.10">
    <property type="entry name" value="Periplasmic binding protein-like II"/>
    <property type="match status" value="2"/>
</dbReference>
<organism evidence="6 7">
    <name type="scientific">Streptomyces scabichelini</name>
    <dbReference type="NCBI Taxonomy" id="2711217"/>
    <lineage>
        <taxon>Bacteria</taxon>
        <taxon>Bacillati</taxon>
        <taxon>Actinomycetota</taxon>
        <taxon>Actinomycetes</taxon>
        <taxon>Kitasatosporales</taxon>
        <taxon>Streptomycetaceae</taxon>
        <taxon>Streptomyces</taxon>
    </lineage>
</organism>